<feature type="compositionally biased region" description="Polar residues" evidence="1">
    <location>
        <begin position="559"/>
        <end position="584"/>
    </location>
</feature>
<feature type="compositionally biased region" description="Polar residues" evidence="1">
    <location>
        <begin position="975"/>
        <end position="991"/>
    </location>
</feature>
<feature type="region of interest" description="Disordered" evidence="1">
    <location>
        <begin position="813"/>
        <end position="852"/>
    </location>
</feature>
<feature type="region of interest" description="Disordered" evidence="1">
    <location>
        <begin position="471"/>
        <end position="530"/>
    </location>
</feature>
<comment type="caution">
    <text evidence="2">The sequence shown here is derived from an EMBL/GenBank/DDBJ whole genome shotgun (WGS) entry which is preliminary data.</text>
</comment>
<feature type="compositionally biased region" description="Polar residues" evidence="1">
    <location>
        <begin position="471"/>
        <end position="483"/>
    </location>
</feature>
<evidence type="ECO:0000313" key="2">
    <source>
        <dbReference type="EMBL" id="KAK5082288.1"/>
    </source>
</evidence>
<feature type="region of interest" description="Disordered" evidence="1">
    <location>
        <begin position="61"/>
        <end position="87"/>
    </location>
</feature>
<feature type="compositionally biased region" description="Low complexity" evidence="1">
    <location>
        <begin position="496"/>
        <end position="509"/>
    </location>
</feature>
<gene>
    <name evidence="2" type="ORF">LTR05_007434</name>
</gene>
<feature type="compositionally biased region" description="Low complexity" evidence="1">
    <location>
        <begin position="354"/>
        <end position="367"/>
    </location>
</feature>
<dbReference type="Proteomes" id="UP001309876">
    <property type="component" value="Unassembled WGS sequence"/>
</dbReference>
<name>A0AAN7SV23_9EURO</name>
<evidence type="ECO:0000313" key="3">
    <source>
        <dbReference type="Proteomes" id="UP001309876"/>
    </source>
</evidence>
<evidence type="ECO:0000256" key="1">
    <source>
        <dbReference type="SAM" id="MobiDB-lite"/>
    </source>
</evidence>
<proteinExistence type="predicted"/>
<feature type="compositionally biased region" description="Basic and acidic residues" evidence="1">
    <location>
        <begin position="74"/>
        <end position="87"/>
    </location>
</feature>
<accession>A0AAN7SV23</accession>
<sequence>MTDCETTFPSCVLPPVTRRSCYGTVHHGRVATPAPAYPDVAICRSKSSIPIRLIRRITRKPENDYDPDTIPVLSRREQRKAEKREKRKLEELDAYQRKQFQDRISRQLEVNQNTREAHHSQPQPKRSVRQKVKDTLRRSVHSSKRVPAQRAPLTPQDIAAPTPSQPPHVNDFHSKNDLRSWFHPSDVEAGPVSATNVPEPYLAELPAADVLSPHPFFHKNFTKQDLEDHIDVDTLPLPVRSPSPCLSSSTPRRGITISETPATLPVTTFSKQMQCDYCHGAIKMNGFHYACALCNGGDCLYCANCAHEGRTCRHELVEKTRNIKRHPTNPGTGVHKPLSLNHKPSDLTEDKESAVSSGHSVHSVDPSTIPISKTLEDIAISKGFASSKKGKEPSQSLPLPMVTSEDIFRDFETKRREQDIAFREKEVTLREREAILREREAWSASKEREATLMQQYQTAAMLQQRADLSARFTSNSPSSQSQFYGPPISRSGSQVSRSFARRLSSSARSTALDFTEQAKPPQVERLPSQAASDVAFATIESEEARIRTHANSNKRKSAGSVNRTSDSVTNNKIQEQNRRTPSNRSVDEPEEDQESEESDTSASKRQKHEASAEPQKLFACPYHKHDPVRYAQGNTTELHYRGCVKGLFRDISRMKQHLKRVHHYPGFYCRRCFEVFDTNDKLQDHSSLPEACEPRDCPYAERINETKQVKIHVKRPGKDPKDLWFEIFTIIFPGSPLPDSPYIERAQSRGIYSELLEQFVELFNRKLDIASQSRPWLASTPTRDFLNGQMLQTMQELHNSGTSTSVRHASLLSSPVSTASGSGTRQSSRSSRESSSVQEQQTSVSCSSQRNRGVPRPALIVSTTCTTQSSAPLIHSSNAVRSRQSSSFPRVPTHVGEDLGYGPGGESWASGDDVRLMSNAPPLEPSSATSTRSTKSVSFAPAPQEWRLSSSPDPKAAELSNLAGFDWHDDALLGPSTSSSSEQLPFSSKSYQPRPRHSRTDSAYGTMSSAQASQSSLAQPKPQSYQTQASAFDLFHNQQPQQRQQQLAYIDPRMLFVNPSELTAPMFPGVSADLQAYLNRDLNTCEFGSQASFDVMQVSQRQERHVER</sequence>
<feature type="compositionally biased region" description="Polar residues" evidence="1">
    <location>
        <begin position="926"/>
        <end position="937"/>
    </location>
</feature>
<feature type="compositionally biased region" description="Low complexity" evidence="1">
    <location>
        <begin position="820"/>
        <end position="849"/>
    </location>
</feature>
<feature type="compositionally biased region" description="Acidic residues" evidence="1">
    <location>
        <begin position="588"/>
        <end position="599"/>
    </location>
</feature>
<organism evidence="2 3">
    <name type="scientific">Lithohypha guttulata</name>
    <dbReference type="NCBI Taxonomy" id="1690604"/>
    <lineage>
        <taxon>Eukaryota</taxon>
        <taxon>Fungi</taxon>
        <taxon>Dikarya</taxon>
        <taxon>Ascomycota</taxon>
        <taxon>Pezizomycotina</taxon>
        <taxon>Eurotiomycetes</taxon>
        <taxon>Chaetothyriomycetidae</taxon>
        <taxon>Chaetothyriales</taxon>
        <taxon>Trichomeriaceae</taxon>
        <taxon>Lithohypha</taxon>
    </lineage>
</organism>
<feature type="compositionally biased region" description="Low complexity" evidence="1">
    <location>
        <begin position="876"/>
        <end position="887"/>
    </location>
</feature>
<dbReference type="PANTHER" id="PTHR38166:SF1">
    <property type="entry name" value="C2H2-TYPE DOMAIN-CONTAINING PROTEIN"/>
    <property type="match status" value="1"/>
</dbReference>
<protein>
    <recommendedName>
        <fullName evidence="4">C2H2-type domain-containing protein</fullName>
    </recommendedName>
</protein>
<feature type="region of interest" description="Disordered" evidence="1">
    <location>
        <begin position="545"/>
        <end position="619"/>
    </location>
</feature>
<feature type="region of interest" description="Disordered" evidence="1">
    <location>
        <begin position="324"/>
        <end position="367"/>
    </location>
</feature>
<dbReference type="EMBL" id="JAVRRJ010000008">
    <property type="protein sequence ID" value="KAK5082288.1"/>
    <property type="molecule type" value="Genomic_DNA"/>
</dbReference>
<feature type="compositionally biased region" description="Polar residues" evidence="1">
    <location>
        <begin position="112"/>
        <end position="124"/>
    </location>
</feature>
<feature type="region of interest" description="Disordered" evidence="1">
    <location>
        <begin position="875"/>
        <end position="957"/>
    </location>
</feature>
<dbReference type="AlphaFoldDB" id="A0AAN7SV23"/>
<feature type="region of interest" description="Disordered" evidence="1">
    <location>
        <begin position="112"/>
        <end position="171"/>
    </location>
</feature>
<evidence type="ECO:0008006" key="4">
    <source>
        <dbReference type="Google" id="ProtNLM"/>
    </source>
</evidence>
<feature type="compositionally biased region" description="Basic and acidic residues" evidence="1">
    <location>
        <begin position="343"/>
        <end position="353"/>
    </location>
</feature>
<feature type="compositionally biased region" description="Low complexity" evidence="1">
    <location>
        <begin position="1008"/>
        <end position="1019"/>
    </location>
</feature>
<keyword evidence="3" id="KW-1185">Reference proteome</keyword>
<feature type="region of interest" description="Disordered" evidence="1">
    <location>
        <begin position="973"/>
        <end position="1026"/>
    </location>
</feature>
<reference evidence="2 3" key="1">
    <citation type="submission" date="2023-08" db="EMBL/GenBank/DDBJ databases">
        <title>Black Yeasts Isolated from many extreme environments.</title>
        <authorList>
            <person name="Coleine C."/>
            <person name="Stajich J.E."/>
            <person name="Selbmann L."/>
        </authorList>
    </citation>
    <scope>NUCLEOTIDE SEQUENCE [LARGE SCALE GENOMIC DNA]</scope>
    <source>
        <strain evidence="2 3">CCFEE 5910</strain>
    </source>
</reference>
<dbReference type="PANTHER" id="PTHR38166">
    <property type="entry name" value="C2H2-TYPE DOMAIN-CONTAINING PROTEIN-RELATED"/>
    <property type="match status" value="1"/>
</dbReference>